<dbReference type="SUPFAM" id="SSF55060">
    <property type="entry name" value="GHMP Kinase, C-terminal domain"/>
    <property type="match status" value="1"/>
</dbReference>
<gene>
    <name evidence="12" type="primary">mvk</name>
    <name evidence="12" type="ORF">HA254_06940</name>
</gene>
<dbReference type="Proteomes" id="UP000565078">
    <property type="component" value="Unassembled WGS sequence"/>
</dbReference>
<dbReference type="InterPro" id="IPR006205">
    <property type="entry name" value="Mev_gal_kin"/>
</dbReference>
<dbReference type="Pfam" id="PF00288">
    <property type="entry name" value="GHMP_kinases_N"/>
    <property type="match status" value="1"/>
</dbReference>
<dbReference type="GO" id="GO:0004496">
    <property type="term" value="F:mevalonate kinase activity"/>
    <property type="evidence" value="ECO:0007669"/>
    <property type="project" value="UniProtKB-EC"/>
</dbReference>
<keyword evidence="8" id="KW-0443">Lipid metabolism</keyword>
<protein>
    <submittedName>
        <fullName evidence="12">Mevalonate kinase</fullName>
        <ecNumber evidence="12">2.7.1.36</ecNumber>
    </submittedName>
</protein>
<name>A0A7J4IXU7_9ARCH</name>
<dbReference type="InterPro" id="IPR020568">
    <property type="entry name" value="Ribosomal_Su5_D2-typ_SF"/>
</dbReference>
<dbReference type="Pfam" id="PF08544">
    <property type="entry name" value="GHMP_kinases_C"/>
    <property type="match status" value="1"/>
</dbReference>
<dbReference type="PANTHER" id="PTHR43290">
    <property type="entry name" value="MEVALONATE KINASE"/>
    <property type="match status" value="1"/>
</dbReference>
<dbReference type="GO" id="GO:0005829">
    <property type="term" value="C:cytosol"/>
    <property type="evidence" value="ECO:0007669"/>
    <property type="project" value="TreeGrafter"/>
</dbReference>
<evidence type="ECO:0000259" key="11">
    <source>
        <dbReference type="Pfam" id="PF08544"/>
    </source>
</evidence>
<keyword evidence="4" id="KW-0547">Nucleotide-binding</keyword>
<evidence type="ECO:0000256" key="5">
    <source>
        <dbReference type="ARBA" id="ARBA00022777"/>
    </source>
</evidence>
<keyword evidence="3 12" id="KW-0808">Transferase</keyword>
<accession>A0A7J4IXU7</accession>
<dbReference type="Gene3D" id="3.30.70.890">
    <property type="entry name" value="GHMP kinase, C-terminal domain"/>
    <property type="match status" value="1"/>
</dbReference>
<evidence type="ECO:0000256" key="8">
    <source>
        <dbReference type="ARBA" id="ARBA00023098"/>
    </source>
</evidence>
<dbReference type="GO" id="GO:0019287">
    <property type="term" value="P:isopentenyl diphosphate biosynthetic process, mevalonate pathway"/>
    <property type="evidence" value="ECO:0007669"/>
    <property type="project" value="UniProtKB-UniPathway"/>
</dbReference>
<reference evidence="13" key="1">
    <citation type="journal article" date="2020" name="bioRxiv">
        <title>A rank-normalized archaeal taxonomy based on genome phylogeny resolves widespread incomplete and uneven classifications.</title>
        <authorList>
            <person name="Rinke C."/>
            <person name="Chuvochina M."/>
            <person name="Mussig A.J."/>
            <person name="Chaumeil P.-A."/>
            <person name="Waite D.W."/>
            <person name="Whitman W.B."/>
            <person name="Parks D.H."/>
            <person name="Hugenholtz P."/>
        </authorList>
    </citation>
    <scope>NUCLEOTIDE SEQUENCE [LARGE SCALE GENOMIC DNA]</scope>
</reference>
<sequence length="316" mass="33062">MVAGKGVGFGKTILFGEHFVVYGLPAIASAISGHTLATVEGGKNGIEFVDKRPQVEGYKETKKGEIAREIDALVKYFKIDPAKTPLKITLAGNLVCASGVGASAALASSVARALNEHFCLKMNDEKINEAAYEAEAAGSGTPSGIDNTCSTYGGMISFQKGLKGGKNKITLLEVKKPLFIVMASSGITQETKGVVADVRAQREKEPQKYEKIFSEYTALFGKALEAVKKGNERKVGALMDKNMELLRQINVSCKEIEGIISAAKKGGALGAKLTGTGRGGLAICLAADKKGAEKIAAAVKKGGYEATVTQVGGKAK</sequence>
<evidence type="ECO:0000256" key="6">
    <source>
        <dbReference type="ARBA" id="ARBA00022840"/>
    </source>
</evidence>
<proteinExistence type="predicted"/>
<evidence type="ECO:0000259" key="10">
    <source>
        <dbReference type="Pfam" id="PF00288"/>
    </source>
</evidence>
<evidence type="ECO:0000256" key="3">
    <source>
        <dbReference type="ARBA" id="ARBA00022679"/>
    </source>
</evidence>
<evidence type="ECO:0000256" key="7">
    <source>
        <dbReference type="ARBA" id="ARBA00022842"/>
    </source>
</evidence>
<dbReference type="PRINTS" id="PR00959">
    <property type="entry name" value="MEVGALKINASE"/>
</dbReference>
<dbReference type="InterPro" id="IPR014721">
    <property type="entry name" value="Ribsml_uS5_D2-typ_fold_subgr"/>
</dbReference>
<evidence type="ECO:0000256" key="2">
    <source>
        <dbReference type="ARBA" id="ARBA00022516"/>
    </source>
</evidence>
<dbReference type="UniPathway" id="UPA00057">
    <property type="reaction ID" value="UER00098"/>
</dbReference>
<keyword evidence="5 12" id="KW-0418">Kinase</keyword>
<dbReference type="InterPro" id="IPR036554">
    <property type="entry name" value="GHMP_kinase_C_sf"/>
</dbReference>
<feature type="domain" description="GHMP kinase N-terminal" evidence="10">
    <location>
        <begin position="75"/>
        <end position="154"/>
    </location>
</feature>
<feature type="domain" description="GHMP kinase C-terminal" evidence="11">
    <location>
        <begin position="223"/>
        <end position="304"/>
    </location>
</feature>
<dbReference type="NCBIfam" id="TIGR00549">
    <property type="entry name" value="mevalon_kin"/>
    <property type="match status" value="1"/>
</dbReference>
<organism evidence="12 13">
    <name type="scientific">Candidatus Iainarchaeum sp</name>
    <dbReference type="NCBI Taxonomy" id="3101447"/>
    <lineage>
        <taxon>Archaea</taxon>
        <taxon>Candidatus Iainarchaeota</taxon>
        <taxon>Candidatus Iainarchaeia</taxon>
        <taxon>Candidatus Iainarchaeales</taxon>
        <taxon>Candidatus Iainarchaeaceae</taxon>
        <taxon>Candidatus Iainarchaeum</taxon>
    </lineage>
</organism>
<evidence type="ECO:0000256" key="9">
    <source>
        <dbReference type="ARBA" id="ARBA00029438"/>
    </source>
</evidence>
<evidence type="ECO:0000256" key="1">
    <source>
        <dbReference type="ARBA" id="ARBA00022490"/>
    </source>
</evidence>
<evidence type="ECO:0000313" key="12">
    <source>
        <dbReference type="EMBL" id="HIH10371.1"/>
    </source>
</evidence>
<dbReference type="AlphaFoldDB" id="A0A7J4IXU7"/>
<dbReference type="PANTHER" id="PTHR43290:SF2">
    <property type="entry name" value="MEVALONATE KINASE"/>
    <property type="match status" value="1"/>
</dbReference>
<dbReference type="InterPro" id="IPR006204">
    <property type="entry name" value="GHMP_kinase_N_dom"/>
</dbReference>
<comment type="pathway">
    <text evidence="9">Isoprenoid biosynthesis; isopentenyl diphosphate biosynthesis via mevalonate pathway; isopentenyl diphosphate from (R)-mevalonate: step 1/3.</text>
</comment>
<dbReference type="Gene3D" id="3.30.230.10">
    <property type="match status" value="1"/>
</dbReference>
<evidence type="ECO:0000313" key="13">
    <source>
        <dbReference type="Proteomes" id="UP000565078"/>
    </source>
</evidence>
<keyword evidence="6" id="KW-0067">ATP-binding</keyword>
<keyword evidence="7" id="KW-0460">Magnesium</keyword>
<comment type="caution">
    <text evidence="12">The sequence shown here is derived from an EMBL/GenBank/DDBJ whole genome shotgun (WGS) entry which is preliminary data.</text>
</comment>
<dbReference type="EMBL" id="DUGC01000111">
    <property type="protein sequence ID" value="HIH10371.1"/>
    <property type="molecule type" value="Genomic_DNA"/>
</dbReference>
<keyword evidence="1" id="KW-0963">Cytoplasm</keyword>
<keyword evidence="2" id="KW-0444">Lipid biosynthesis</keyword>
<dbReference type="GO" id="GO:0005524">
    <property type="term" value="F:ATP binding"/>
    <property type="evidence" value="ECO:0007669"/>
    <property type="project" value="UniProtKB-KW"/>
</dbReference>
<dbReference type="EC" id="2.7.1.36" evidence="12"/>
<dbReference type="SUPFAM" id="SSF54211">
    <property type="entry name" value="Ribosomal protein S5 domain 2-like"/>
    <property type="match status" value="1"/>
</dbReference>
<dbReference type="InterPro" id="IPR013750">
    <property type="entry name" value="GHMP_kinase_C_dom"/>
</dbReference>
<evidence type="ECO:0000256" key="4">
    <source>
        <dbReference type="ARBA" id="ARBA00022741"/>
    </source>
</evidence>